<comment type="caution">
    <text evidence="1">The sequence shown here is derived from an EMBL/GenBank/DDBJ whole genome shotgun (WGS) entry which is preliminary data.</text>
</comment>
<keyword evidence="2" id="KW-1185">Reference proteome</keyword>
<keyword evidence="1" id="KW-0808">Transferase</keyword>
<protein>
    <submittedName>
        <fullName evidence="1">Sulfotransferase</fullName>
    </submittedName>
</protein>
<sequence>MTPGERHYRYLFVCGLHRTGTSLIARLLAAHDAIDAIVDAPVPENEGVYLQGAIPHTARHGVPGHYAVDPEQHLIEGCAHDTLPTRKRMEHDWAPWFTTKGQWRLEKSPVNLTRMRLYQQLFPLSQFIVILRHPEAVAAALRKWVDRPAEELIDYTLDAYDLAFADLEYIHAATVVRYEDLVAQPQAVLDRITQFAGLAPVKVQEEVRDGNETYDGASCLDQQQAVRASRYGYLPGMRIDPGFGVVKHPLRAVREAALEGV</sequence>
<evidence type="ECO:0000313" key="1">
    <source>
        <dbReference type="EMBL" id="RIV85628.1"/>
    </source>
</evidence>
<dbReference type="GO" id="GO:0016740">
    <property type="term" value="F:transferase activity"/>
    <property type="evidence" value="ECO:0007669"/>
    <property type="project" value="UniProtKB-KW"/>
</dbReference>
<reference evidence="1 2" key="1">
    <citation type="submission" date="2018-08" db="EMBL/GenBank/DDBJ databases">
        <title>Erythrobacter zhengii sp.nov., a bacterium isolated from deep-sea sediment.</title>
        <authorList>
            <person name="Fang C."/>
            <person name="Wu Y.-H."/>
            <person name="Sun C."/>
            <person name="Wang H."/>
            <person name="Cheng H."/>
            <person name="Meng F.-X."/>
            <person name="Wang C.-S."/>
            <person name="Xu X.-W."/>
        </authorList>
    </citation>
    <scope>NUCLEOTIDE SEQUENCE [LARGE SCALE GENOMIC DNA]</scope>
    <source>
        <strain evidence="1 2">V18</strain>
    </source>
</reference>
<name>A0A418NRF4_9SPHN</name>
<dbReference type="EMBL" id="QXFL01000004">
    <property type="protein sequence ID" value="RIV85628.1"/>
    <property type="molecule type" value="Genomic_DNA"/>
</dbReference>
<dbReference type="Proteomes" id="UP000286576">
    <property type="component" value="Unassembled WGS sequence"/>
</dbReference>
<dbReference type="RefSeq" id="WP_119586819.1">
    <property type="nucleotide sequence ID" value="NZ_CAWODQ010000024.1"/>
</dbReference>
<dbReference type="SUPFAM" id="SSF52540">
    <property type="entry name" value="P-loop containing nucleoside triphosphate hydrolases"/>
    <property type="match status" value="1"/>
</dbReference>
<dbReference type="Gene3D" id="3.40.50.300">
    <property type="entry name" value="P-loop containing nucleotide triphosphate hydrolases"/>
    <property type="match status" value="1"/>
</dbReference>
<dbReference type="OrthoDB" id="9777890at2"/>
<gene>
    <name evidence="1" type="ORF">D2V07_09775</name>
</gene>
<proteinExistence type="predicted"/>
<accession>A0A418NRF4</accession>
<evidence type="ECO:0000313" key="2">
    <source>
        <dbReference type="Proteomes" id="UP000286576"/>
    </source>
</evidence>
<dbReference type="InterPro" id="IPR027417">
    <property type="entry name" value="P-loop_NTPase"/>
</dbReference>
<dbReference type="Pfam" id="PF13469">
    <property type="entry name" value="Sulfotransfer_3"/>
    <property type="match status" value="1"/>
</dbReference>
<organism evidence="1 2">
    <name type="scientific">Aurantiacibacter zhengii</name>
    <dbReference type="NCBI Taxonomy" id="2307003"/>
    <lineage>
        <taxon>Bacteria</taxon>
        <taxon>Pseudomonadati</taxon>
        <taxon>Pseudomonadota</taxon>
        <taxon>Alphaproteobacteria</taxon>
        <taxon>Sphingomonadales</taxon>
        <taxon>Erythrobacteraceae</taxon>
        <taxon>Aurantiacibacter</taxon>
    </lineage>
</organism>
<dbReference type="AlphaFoldDB" id="A0A418NRF4"/>